<sequence>MTNIIAIVGQTATGKTKLALELAKKHNGELINFDSRQIYKYLDIITGKDKDVLTMKQWNNITIWLYDIVTPNQYFSSFDFVKLVTPIIEDIKKRGKTPILVGGTYLYLKHLLYGIDDNNSPPNFKLRNELNNKTVKELQNILTKLDVQSFNRLNNSDVNNPRRLMRRIEIASTTKKRTYIRSDLKRTDLPNTFIGLRYKDKSKLRQVIIKRVEERLKNGAIDEVKKLLKISYTENDPGLKTIGYQQIIKYLNKEITMEKAVEDWVNKEVQYAKRQLTFMKSDKNISWREI</sequence>
<evidence type="ECO:0000256" key="2">
    <source>
        <dbReference type="ARBA" id="ARBA00003213"/>
    </source>
</evidence>
<dbReference type="PANTHER" id="PTHR11088:SF60">
    <property type="entry name" value="TRNA DIMETHYLALLYLTRANSFERASE"/>
    <property type="match status" value="1"/>
</dbReference>
<keyword evidence="4 10" id="KW-0808">Transferase</keyword>
<dbReference type="GO" id="GO:0006400">
    <property type="term" value="P:tRNA modification"/>
    <property type="evidence" value="ECO:0007669"/>
    <property type="project" value="TreeGrafter"/>
</dbReference>
<evidence type="ECO:0000256" key="11">
    <source>
        <dbReference type="RuleBase" id="RU003783"/>
    </source>
</evidence>
<dbReference type="EC" id="2.5.1.75" evidence="10"/>
<dbReference type="GO" id="GO:0005524">
    <property type="term" value="F:ATP binding"/>
    <property type="evidence" value="ECO:0007669"/>
    <property type="project" value="UniProtKB-UniRule"/>
</dbReference>
<keyword evidence="5 10" id="KW-0819">tRNA processing</keyword>
<feature type="region of interest" description="Interaction with substrate tRNA" evidence="10">
    <location>
        <begin position="34"/>
        <end position="37"/>
    </location>
</feature>
<evidence type="ECO:0000313" key="14">
    <source>
        <dbReference type="EMBL" id="KKP50344.1"/>
    </source>
</evidence>
<evidence type="ECO:0000256" key="10">
    <source>
        <dbReference type="HAMAP-Rule" id="MF_00185"/>
    </source>
</evidence>
<evidence type="ECO:0000256" key="3">
    <source>
        <dbReference type="ARBA" id="ARBA00005842"/>
    </source>
</evidence>
<evidence type="ECO:0000256" key="13">
    <source>
        <dbReference type="RuleBase" id="RU003785"/>
    </source>
</evidence>
<evidence type="ECO:0000256" key="8">
    <source>
        <dbReference type="ARBA" id="ARBA00022842"/>
    </source>
</evidence>
<evidence type="ECO:0000256" key="12">
    <source>
        <dbReference type="RuleBase" id="RU003784"/>
    </source>
</evidence>
<dbReference type="SUPFAM" id="SSF52540">
    <property type="entry name" value="P-loop containing nucleoside triphosphate hydrolases"/>
    <property type="match status" value="1"/>
</dbReference>
<comment type="function">
    <text evidence="2 10 12">Catalyzes the transfer of a dimethylallyl group onto the adenine at position 37 in tRNAs that read codons beginning with uridine, leading to the formation of N6-(dimethylallyl)adenosine (i(6)A).</text>
</comment>
<evidence type="ECO:0000256" key="1">
    <source>
        <dbReference type="ARBA" id="ARBA00001946"/>
    </source>
</evidence>
<dbReference type="Gene3D" id="1.10.20.140">
    <property type="match status" value="1"/>
</dbReference>
<dbReference type="InterPro" id="IPR027417">
    <property type="entry name" value="P-loop_NTPase"/>
</dbReference>
<evidence type="ECO:0000256" key="5">
    <source>
        <dbReference type="ARBA" id="ARBA00022694"/>
    </source>
</evidence>
<proteinExistence type="inferred from homology"/>
<comment type="similarity">
    <text evidence="3 10 13">Belongs to the IPP transferase family.</text>
</comment>
<protein>
    <recommendedName>
        <fullName evidence="10">tRNA dimethylallyltransferase</fullName>
        <ecNumber evidence="10">2.5.1.75</ecNumber>
    </recommendedName>
    <alternativeName>
        <fullName evidence="10">Dimethylallyl diphosphate:tRNA dimethylallyltransferase</fullName>
        <shortName evidence="10">DMAPP:tRNA dimethylallyltransferase</shortName>
        <shortName evidence="10">DMATase</shortName>
    </alternativeName>
    <alternativeName>
        <fullName evidence="10">Isopentenyl-diphosphate:tRNA isopentenyltransferase</fullName>
        <shortName evidence="10">IPP transferase</shortName>
        <shortName evidence="10">IPPT</shortName>
        <shortName evidence="10">IPTase</shortName>
    </alternativeName>
</protein>
<dbReference type="EMBL" id="LBPD01000029">
    <property type="protein sequence ID" value="KKP50344.1"/>
    <property type="molecule type" value="Genomic_DNA"/>
</dbReference>
<dbReference type="PANTHER" id="PTHR11088">
    <property type="entry name" value="TRNA DIMETHYLALLYLTRANSFERASE"/>
    <property type="match status" value="1"/>
</dbReference>
<dbReference type="AlphaFoldDB" id="A0A0G0A159"/>
<evidence type="ECO:0000256" key="9">
    <source>
        <dbReference type="ARBA" id="ARBA00049563"/>
    </source>
</evidence>
<keyword evidence="6 10" id="KW-0547">Nucleotide-binding</keyword>
<dbReference type="InterPro" id="IPR039657">
    <property type="entry name" value="Dimethylallyltransferase"/>
</dbReference>
<dbReference type="GO" id="GO:0052381">
    <property type="term" value="F:tRNA dimethylallyltransferase activity"/>
    <property type="evidence" value="ECO:0007669"/>
    <property type="project" value="UniProtKB-UniRule"/>
</dbReference>
<keyword evidence="7 10" id="KW-0067">ATP-binding</keyword>
<feature type="site" description="Interaction with substrate tRNA" evidence="10">
    <location>
        <position position="104"/>
    </location>
</feature>
<evidence type="ECO:0000256" key="6">
    <source>
        <dbReference type="ARBA" id="ARBA00022741"/>
    </source>
</evidence>
<comment type="subunit">
    <text evidence="10">Monomer.</text>
</comment>
<dbReference type="InterPro" id="IPR018022">
    <property type="entry name" value="IPT"/>
</dbReference>
<evidence type="ECO:0000313" key="15">
    <source>
        <dbReference type="Proteomes" id="UP000034045"/>
    </source>
</evidence>
<reference evidence="14 15" key="1">
    <citation type="journal article" date="2015" name="Nature">
        <title>rRNA introns, odd ribosomes, and small enigmatic genomes across a large radiation of phyla.</title>
        <authorList>
            <person name="Brown C.T."/>
            <person name="Hug L.A."/>
            <person name="Thomas B.C."/>
            <person name="Sharon I."/>
            <person name="Castelle C.J."/>
            <person name="Singh A."/>
            <person name="Wilkins M.J."/>
            <person name="Williams K.H."/>
            <person name="Banfield J.F."/>
        </authorList>
    </citation>
    <scope>NUCLEOTIDE SEQUENCE [LARGE SCALE GENOMIC DNA]</scope>
</reference>
<organism evidence="14 15">
    <name type="scientific">Candidatus Roizmanbacteria bacterium GW2011_GWA2_33_33</name>
    <dbReference type="NCBI Taxonomy" id="1618476"/>
    <lineage>
        <taxon>Bacteria</taxon>
        <taxon>Candidatus Roizmaniibacteriota</taxon>
    </lineage>
</organism>
<feature type="binding site" evidence="10">
    <location>
        <begin position="11"/>
        <end position="16"/>
    </location>
    <ligand>
        <name>substrate</name>
    </ligand>
</feature>
<dbReference type="NCBIfam" id="TIGR00174">
    <property type="entry name" value="miaA"/>
    <property type="match status" value="1"/>
</dbReference>
<name>A0A0G0A159_9BACT</name>
<evidence type="ECO:0000256" key="7">
    <source>
        <dbReference type="ARBA" id="ARBA00022840"/>
    </source>
</evidence>
<comment type="caution">
    <text evidence="10">Lacks conserved residue(s) required for the propagation of feature annotation.</text>
</comment>
<gene>
    <name evidence="10" type="primary">miaA</name>
    <name evidence="14" type="ORF">UR42_C0029G0008</name>
</gene>
<feature type="site" description="Interaction with substrate tRNA" evidence="10">
    <location>
        <position position="127"/>
    </location>
</feature>
<dbReference type="Gene3D" id="3.40.50.300">
    <property type="entry name" value="P-loop containing nucleotide triphosphate hydrolases"/>
    <property type="match status" value="1"/>
</dbReference>
<evidence type="ECO:0000256" key="4">
    <source>
        <dbReference type="ARBA" id="ARBA00022679"/>
    </source>
</evidence>
<dbReference type="HAMAP" id="MF_00185">
    <property type="entry name" value="IPP_trans"/>
    <property type="match status" value="1"/>
</dbReference>
<keyword evidence="8 10" id="KW-0460">Magnesium</keyword>
<comment type="cofactor">
    <cofactor evidence="1 10">
        <name>Mg(2+)</name>
        <dbReference type="ChEBI" id="CHEBI:18420"/>
    </cofactor>
</comment>
<dbReference type="Pfam" id="PF01715">
    <property type="entry name" value="IPPT"/>
    <property type="match status" value="1"/>
</dbReference>
<dbReference type="PATRIC" id="fig|1618476.3.peg.407"/>
<dbReference type="Proteomes" id="UP000034045">
    <property type="component" value="Unassembled WGS sequence"/>
</dbReference>
<feature type="binding site" evidence="10">
    <location>
        <begin position="9"/>
        <end position="16"/>
    </location>
    <ligand>
        <name>ATP</name>
        <dbReference type="ChEBI" id="CHEBI:30616"/>
    </ligand>
</feature>
<accession>A0A0G0A159</accession>
<comment type="catalytic activity">
    <reaction evidence="9 10 11">
        <text>adenosine(37) in tRNA + dimethylallyl diphosphate = N(6)-dimethylallyladenosine(37) in tRNA + diphosphate</text>
        <dbReference type="Rhea" id="RHEA:26482"/>
        <dbReference type="Rhea" id="RHEA-COMP:10162"/>
        <dbReference type="Rhea" id="RHEA-COMP:10375"/>
        <dbReference type="ChEBI" id="CHEBI:33019"/>
        <dbReference type="ChEBI" id="CHEBI:57623"/>
        <dbReference type="ChEBI" id="CHEBI:74411"/>
        <dbReference type="ChEBI" id="CHEBI:74415"/>
        <dbReference type="EC" id="2.5.1.75"/>
    </reaction>
</comment>
<comment type="caution">
    <text evidence="14">The sequence shown here is derived from an EMBL/GenBank/DDBJ whole genome shotgun (WGS) entry which is preliminary data.</text>
</comment>